<dbReference type="EMBL" id="MLAK01000543">
    <property type="protein sequence ID" value="OHT13339.1"/>
    <property type="molecule type" value="Genomic_DNA"/>
</dbReference>
<evidence type="ECO:0000313" key="1">
    <source>
        <dbReference type="EMBL" id="OHT13339.1"/>
    </source>
</evidence>
<name>A0A1J4KQ20_9EUKA</name>
<dbReference type="AlphaFoldDB" id="A0A1J4KQ20"/>
<protein>
    <submittedName>
        <fullName evidence="1">Uncharacterized protein</fullName>
    </submittedName>
</protein>
<sequence>MQQNPTQDNQITALASHQRNKLFRQIHRNHPVCCLYTRRKPKGKKTKQKFYFFTEDTENLIVAATVKKNKGTIYKFSTSSKDVKRKSPFYVGLCSDAQTKKVFIGAKSYPEKPGLLFNSIRITTGDEEVGDPIILAPPSDQDFRFPETPETPLPNDAFFLVAKKINDITNVTNPEYYTVQVLLGEETVLSLHQIAEDEFEAEISYPLSLFQAFCIACTLTNI</sequence>
<comment type="caution">
    <text evidence="1">The sequence shown here is derived from an EMBL/GenBank/DDBJ whole genome shotgun (WGS) entry which is preliminary data.</text>
</comment>
<reference evidence="1" key="1">
    <citation type="submission" date="2016-10" db="EMBL/GenBank/DDBJ databases">
        <authorList>
            <person name="Benchimol M."/>
            <person name="Almeida L.G."/>
            <person name="Vasconcelos A.T."/>
            <person name="Perreira-Neves A."/>
            <person name="Rosa I.A."/>
            <person name="Tasca T."/>
            <person name="Bogo M.R."/>
            <person name="de Souza W."/>
        </authorList>
    </citation>
    <scope>NUCLEOTIDE SEQUENCE [LARGE SCALE GENOMIC DNA]</scope>
    <source>
        <strain evidence="1">K</strain>
    </source>
</reference>
<dbReference type="VEuPathDB" id="TrichDB:TRFO_16543"/>
<evidence type="ECO:0000313" key="2">
    <source>
        <dbReference type="Proteomes" id="UP000179807"/>
    </source>
</evidence>
<dbReference type="Gene3D" id="3.20.90.10">
    <property type="entry name" value="Tubby Protein, Chain A"/>
    <property type="match status" value="1"/>
</dbReference>
<accession>A0A1J4KQ20</accession>
<dbReference type="RefSeq" id="XP_068366475.1">
    <property type="nucleotide sequence ID" value="XM_068499044.1"/>
</dbReference>
<dbReference type="InterPro" id="IPR025659">
    <property type="entry name" value="Tubby-like_C"/>
</dbReference>
<dbReference type="Proteomes" id="UP000179807">
    <property type="component" value="Unassembled WGS sequence"/>
</dbReference>
<gene>
    <name evidence="1" type="ORF">TRFO_16543</name>
</gene>
<proteinExistence type="predicted"/>
<dbReference type="GeneID" id="94833748"/>
<keyword evidence="2" id="KW-1185">Reference proteome</keyword>
<organism evidence="1 2">
    <name type="scientific">Tritrichomonas foetus</name>
    <dbReference type="NCBI Taxonomy" id="1144522"/>
    <lineage>
        <taxon>Eukaryota</taxon>
        <taxon>Metamonada</taxon>
        <taxon>Parabasalia</taxon>
        <taxon>Tritrichomonadida</taxon>
        <taxon>Tritrichomonadidae</taxon>
        <taxon>Tritrichomonas</taxon>
    </lineage>
</organism>